<evidence type="ECO:0000313" key="6">
    <source>
        <dbReference type="EMBL" id="GAA2262905.1"/>
    </source>
</evidence>
<dbReference type="EMBL" id="BAAART010000235">
    <property type="protein sequence ID" value="GAA2262905.1"/>
    <property type="molecule type" value="Genomic_DNA"/>
</dbReference>
<dbReference type="PROSITE" id="PS50977">
    <property type="entry name" value="HTH_TETR_2"/>
    <property type="match status" value="1"/>
</dbReference>
<dbReference type="Proteomes" id="UP001501474">
    <property type="component" value="Unassembled WGS sequence"/>
</dbReference>
<dbReference type="InterPro" id="IPR025996">
    <property type="entry name" value="MT1864/Rv1816-like_C"/>
</dbReference>
<organism evidence="6 7">
    <name type="scientific">Streptomyces indiaensis</name>
    <dbReference type="NCBI Taxonomy" id="284033"/>
    <lineage>
        <taxon>Bacteria</taxon>
        <taxon>Bacillati</taxon>
        <taxon>Actinomycetota</taxon>
        <taxon>Actinomycetes</taxon>
        <taxon>Kitasatosporales</taxon>
        <taxon>Streptomycetaceae</taxon>
        <taxon>Streptomyces</taxon>
    </lineage>
</organism>
<evidence type="ECO:0000313" key="7">
    <source>
        <dbReference type="Proteomes" id="UP001501474"/>
    </source>
</evidence>
<feature type="DNA-binding region" description="H-T-H motif" evidence="4">
    <location>
        <begin position="28"/>
        <end position="47"/>
    </location>
</feature>
<keyword evidence="2 4" id="KW-0238">DNA-binding</keyword>
<dbReference type="InterPro" id="IPR050109">
    <property type="entry name" value="HTH-type_TetR-like_transc_reg"/>
</dbReference>
<dbReference type="SUPFAM" id="SSF46689">
    <property type="entry name" value="Homeodomain-like"/>
    <property type="match status" value="1"/>
</dbReference>
<dbReference type="Gene3D" id="1.10.357.10">
    <property type="entry name" value="Tetracycline Repressor, domain 2"/>
    <property type="match status" value="1"/>
</dbReference>
<dbReference type="RefSeq" id="WP_234749843.1">
    <property type="nucleotide sequence ID" value="NZ_BAAART010000235.1"/>
</dbReference>
<name>A0ABN3EN43_9ACTN</name>
<evidence type="ECO:0000256" key="4">
    <source>
        <dbReference type="PROSITE-ProRule" id="PRU00335"/>
    </source>
</evidence>
<proteinExistence type="predicted"/>
<dbReference type="SUPFAM" id="SSF48498">
    <property type="entry name" value="Tetracyclin repressor-like, C-terminal domain"/>
    <property type="match status" value="1"/>
</dbReference>
<evidence type="ECO:0000259" key="5">
    <source>
        <dbReference type="PROSITE" id="PS50977"/>
    </source>
</evidence>
<feature type="domain" description="HTH tetR-type" evidence="5">
    <location>
        <begin position="5"/>
        <end position="65"/>
    </location>
</feature>
<dbReference type="Pfam" id="PF13305">
    <property type="entry name" value="TetR_C_33"/>
    <property type="match status" value="1"/>
</dbReference>
<dbReference type="InterPro" id="IPR036271">
    <property type="entry name" value="Tet_transcr_reg_TetR-rel_C_sf"/>
</dbReference>
<keyword evidence="1" id="KW-0805">Transcription regulation</keyword>
<accession>A0ABN3EN43</accession>
<protein>
    <submittedName>
        <fullName evidence="6">TetR/AcrR family transcriptional regulator</fullName>
    </submittedName>
</protein>
<reference evidence="6 7" key="1">
    <citation type="journal article" date="2019" name="Int. J. Syst. Evol. Microbiol.">
        <title>The Global Catalogue of Microorganisms (GCM) 10K type strain sequencing project: providing services to taxonomists for standard genome sequencing and annotation.</title>
        <authorList>
            <consortium name="The Broad Institute Genomics Platform"/>
            <consortium name="The Broad Institute Genome Sequencing Center for Infectious Disease"/>
            <person name="Wu L."/>
            <person name="Ma J."/>
        </authorList>
    </citation>
    <scope>NUCLEOTIDE SEQUENCE [LARGE SCALE GENOMIC DNA]</scope>
    <source>
        <strain evidence="6 7">JCM 3053</strain>
    </source>
</reference>
<dbReference type="PANTHER" id="PTHR30055">
    <property type="entry name" value="HTH-TYPE TRANSCRIPTIONAL REGULATOR RUTR"/>
    <property type="match status" value="1"/>
</dbReference>
<dbReference type="Pfam" id="PF00440">
    <property type="entry name" value="TetR_N"/>
    <property type="match status" value="1"/>
</dbReference>
<gene>
    <name evidence="6" type="ORF">GCM10010104_70480</name>
</gene>
<dbReference type="InterPro" id="IPR001647">
    <property type="entry name" value="HTH_TetR"/>
</dbReference>
<comment type="caution">
    <text evidence="6">The sequence shown here is derived from an EMBL/GenBank/DDBJ whole genome shotgun (WGS) entry which is preliminary data.</text>
</comment>
<evidence type="ECO:0000256" key="2">
    <source>
        <dbReference type="ARBA" id="ARBA00023125"/>
    </source>
</evidence>
<evidence type="ECO:0000256" key="1">
    <source>
        <dbReference type="ARBA" id="ARBA00023015"/>
    </source>
</evidence>
<dbReference type="InterPro" id="IPR009057">
    <property type="entry name" value="Homeodomain-like_sf"/>
</dbReference>
<evidence type="ECO:0000256" key="3">
    <source>
        <dbReference type="ARBA" id="ARBA00023163"/>
    </source>
</evidence>
<keyword evidence="7" id="KW-1185">Reference proteome</keyword>
<sequence length="218" mass="23575">MTDEGSLRERLIDAGVELVLSEGSGSVGLREIARRAGVSHGAPRRYFPTHDALLSAVARRGFEDLRTRFETAVAGTTTARGRLEALAREYVAYARERRGMFELMFRHDLLDSAPQAPGRSRLRESTLPLFGHFAELVARCRAERHAGQPADGPGEAGPPPRVTAAALWSNLHGLAQLWAWGSLQLALGDPPPDGDTGDARRDRLIAAVLDAHLGPVTS</sequence>
<keyword evidence="3" id="KW-0804">Transcription</keyword>
<dbReference type="PANTHER" id="PTHR30055:SF220">
    <property type="entry name" value="TETR-FAMILY REGULATORY PROTEIN"/>
    <property type="match status" value="1"/>
</dbReference>